<dbReference type="EMBL" id="LAZR01025157">
    <property type="protein sequence ID" value="KKL72809.1"/>
    <property type="molecule type" value="Genomic_DNA"/>
</dbReference>
<proteinExistence type="predicted"/>
<accession>A0A0F9EFU3</accession>
<name>A0A0F9EFU3_9ZZZZ</name>
<evidence type="ECO:0000313" key="1">
    <source>
        <dbReference type="EMBL" id="KKL72809.1"/>
    </source>
</evidence>
<protein>
    <submittedName>
        <fullName evidence="1">Uncharacterized protein</fullName>
    </submittedName>
</protein>
<reference evidence="1" key="1">
    <citation type="journal article" date="2015" name="Nature">
        <title>Complex archaea that bridge the gap between prokaryotes and eukaryotes.</title>
        <authorList>
            <person name="Spang A."/>
            <person name="Saw J.H."/>
            <person name="Jorgensen S.L."/>
            <person name="Zaremba-Niedzwiedzka K."/>
            <person name="Martijn J."/>
            <person name="Lind A.E."/>
            <person name="van Eijk R."/>
            <person name="Schleper C."/>
            <person name="Guy L."/>
            <person name="Ettema T.J."/>
        </authorList>
    </citation>
    <scope>NUCLEOTIDE SEQUENCE</scope>
</reference>
<feature type="non-terminal residue" evidence="1">
    <location>
        <position position="1"/>
    </location>
</feature>
<comment type="caution">
    <text evidence="1">The sequence shown here is derived from an EMBL/GenBank/DDBJ whole genome shotgun (WGS) entry which is preliminary data.</text>
</comment>
<sequence>QGHCDTASCLRIAILYDGSTLTYSDYHDGDSAWTEDGQPLSVSIQIDENPTDIEFRIYHDVGAGTSYVDDARVMGPDGARLYIGDLGLAQNMPHRVSVEQGDYNNRAPFLTLDTVEYDPENGYIRTPNVSDLRLRIEGYGYLDFLASGVSSTAWTATININSPQTDILVAQAALYLYTWMSMPNFDSGTTERFQQGMGFWQGELQRRKNLFRMPSLPITIQSPV</sequence>
<dbReference type="AlphaFoldDB" id="A0A0F9EFU3"/>
<organism evidence="1">
    <name type="scientific">marine sediment metagenome</name>
    <dbReference type="NCBI Taxonomy" id="412755"/>
    <lineage>
        <taxon>unclassified sequences</taxon>
        <taxon>metagenomes</taxon>
        <taxon>ecological metagenomes</taxon>
    </lineage>
</organism>
<gene>
    <name evidence="1" type="ORF">LCGC14_2081180</name>
</gene>